<feature type="domain" description="Multidrug resistance protein MdtA-like barrel-sandwich hybrid" evidence="10">
    <location>
        <begin position="71"/>
        <end position="212"/>
    </location>
</feature>
<evidence type="ECO:0000259" key="9">
    <source>
        <dbReference type="Pfam" id="PF25876"/>
    </source>
</evidence>
<dbReference type="RefSeq" id="WP_258844023.1">
    <property type="nucleotide sequence ID" value="NZ_JANUGX010000002.1"/>
</dbReference>
<keyword evidence="14" id="KW-1185">Reference proteome</keyword>
<feature type="domain" description="Multidrug resistance protein MdtA-like C-terminal permuted SH3" evidence="12">
    <location>
        <begin position="301"/>
        <end position="360"/>
    </location>
</feature>
<evidence type="ECO:0000259" key="12">
    <source>
        <dbReference type="Pfam" id="PF25967"/>
    </source>
</evidence>
<evidence type="ECO:0000256" key="1">
    <source>
        <dbReference type="ARBA" id="ARBA00004236"/>
    </source>
</evidence>
<comment type="subcellular location">
    <subcellularLocation>
        <location evidence="1">Cell membrane</location>
    </subcellularLocation>
</comment>
<evidence type="ECO:0000259" key="11">
    <source>
        <dbReference type="Pfam" id="PF25944"/>
    </source>
</evidence>
<feature type="domain" description="Multidrug resistance protein MdtA-like beta-barrel" evidence="11">
    <location>
        <begin position="216"/>
        <end position="297"/>
    </location>
</feature>
<dbReference type="SUPFAM" id="SSF111369">
    <property type="entry name" value="HlyD-like secretion proteins"/>
    <property type="match status" value="1"/>
</dbReference>
<dbReference type="Gene3D" id="2.40.50.100">
    <property type="match status" value="1"/>
</dbReference>
<evidence type="ECO:0000313" key="14">
    <source>
        <dbReference type="Proteomes" id="UP001205560"/>
    </source>
</evidence>
<dbReference type="InterPro" id="IPR006143">
    <property type="entry name" value="RND_pump_MFP"/>
</dbReference>
<dbReference type="Gene3D" id="2.40.420.20">
    <property type="match status" value="1"/>
</dbReference>
<keyword evidence="5" id="KW-0997">Cell inner membrane</keyword>
<keyword evidence="6" id="KW-0472">Membrane</keyword>
<dbReference type="InterPro" id="IPR058627">
    <property type="entry name" value="MdtA-like_C"/>
</dbReference>
<sequence>MKKNHLGPIVAAVLIIAGATGCSQDKEAAGAGGPGAKGKGGQPPAVVNVVAPQRRDVPVVQQANGTVTPIRTVDLHPQTTATIRQVHIKEGQFVKAGELLFSLDDRADRANLDKAQAQVERDRAQLADLERQYKRSQDLFAQKFIAQSAVDTLKAQVDQARATLQSDIAAVRAAGVTTSYTSIRAPMSGRVGGIAVYPGSLVQPSTSLTTITQLDPITIAFTLPESSLPALLAAQRSGKIAVEATPGAGMKPVTGTLSFIDNTVDPAAGTIRVKAEFDNRDTTLWPGQYVGTKVTVQTIKDAVVVPQNAIITNAQGTFVYVLDKDHSAKQVPVQRLYGAGLDAAVSGLSGDEQIITEGKQNVRPGGKVRLASEVDKGGKKGGSA</sequence>
<dbReference type="InterPro" id="IPR058626">
    <property type="entry name" value="MdtA-like_b-barrel"/>
</dbReference>
<evidence type="ECO:0000259" key="10">
    <source>
        <dbReference type="Pfam" id="PF25917"/>
    </source>
</evidence>
<keyword evidence="7" id="KW-0175">Coiled coil</keyword>
<accession>A0ABT2A1Y4</accession>
<dbReference type="PANTHER" id="PTHR30469:SF36">
    <property type="entry name" value="BLL3903 PROTEIN"/>
    <property type="match status" value="1"/>
</dbReference>
<gene>
    <name evidence="13" type="ORF">NX782_03060</name>
</gene>
<protein>
    <submittedName>
        <fullName evidence="13">Efflux RND transporter periplasmic adaptor subunit</fullName>
    </submittedName>
</protein>
<dbReference type="Pfam" id="PF25944">
    <property type="entry name" value="Beta-barrel_RND"/>
    <property type="match status" value="1"/>
</dbReference>
<dbReference type="PANTHER" id="PTHR30469">
    <property type="entry name" value="MULTIDRUG RESISTANCE PROTEIN MDTA"/>
    <property type="match status" value="1"/>
</dbReference>
<reference evidence="13 14" key="1">
    <citation type="submission" date="2022-08" db="EMBL/GenBank/DDBJ databases">
        <title>Reclassification of Massilia species as members of the genera Telluria, Duganella, Pseudoduganella, Mokoshia gen. nov. and Zemynaea gen. nov. using orthogonal and non-orthogonal genome-based approaches.</title>
        <authorList>
            <person name="Bowman J.P."/>
        </authorList>
    </citation>
    <scope>NUCLEOTIDE SEQUENCE [LARGE SCALE GENOMIC DNA]</scope>
    <source>
        <strain evidence="13 14">LMG 28164</strain>
    </source>
</reference>
<keyword evidence="4" id="KW-1003">Cell membrane</keyword>
<organism evidence="13 14">
    <name type="scientific">Massilia norwichensis</name>
    <dbReference type="NCBI Taxonomy" id="1442366"/>
    <lineage>
        <taxon>Bacteria</taxon>
        <taxon>Pseudomonadati</taxon>
        <taxon>Pseudomonadota</taxon>
        <taxon>Betaproteobacteria</taxon>
        <taxon>Burkholderiales</taxon>
        <taxon>Oxalobacteraceae</taxon>
        <taxon>Telluria group</taxon>
        <taxon>Massilia</taxon>
    </lineage>
</organism>
<evidence type="ECO:0000256" key="5">
    <source>
        <dbReference type="ARBA" id="ARBA00022519"/>
    </source>
</evidence>
<evidence type="ECO:0000256" key="2">
    <source>
        <dbReference type="ARBA" id="ARBA00009477"/>
    </source>
</evidence>
<evidence type="ECO:0000256" key="7">
    <source>
        <dbReference type="SAM" id="Coils"/>
    </source>
</evidence>
<dbReference type="InterPro" id="IPR058624">
    <property type="entry name" value="MdtA-like_HH"/>
</dbReference>
<evidence type="ECO:0000256" key="8">
    <source>
        <dbReference type="SAM" id="MobiDB-lite"/>
    </source>
</evidence>
<evidence type="ECO:0000256" key="6">
    <source>
        <dbReference type="ARBA" id="ARBA00023136"/>
    </source>
</evidence>
<evidence type="ECO:0000256" key="3">
    <source>
        <dbReference type="ARBA" id="ARBA00022448"/>
    </source>
</evidence>
<dbReference type="Proteomes" id="UP001205560">
    <property type="component" value="Unassembled WGS sequence"/>
</dbReference>
<evidence type="ECO:0000256" key="4">
    <source>
        <dbReference type="ARBA" id="ARBA00022475"/>
    </source>
</evidence>
<dbReference type="Gene3D" id="2.40.30.170">
    <property type="match status" value="1"/>
</dbReference>
<feature type="domain" description="Multidrug resistance protein MdtA-like alpha-helical hairpin" evidence="9">
    <location>
        <begin position="112"/>
        <end position="181"/>
    </location>
</feature>
<dbReference type="EMBL" id="JANUGX010000002">
    <property type="protein sequence ID" value="MCS0588181.1"/>
    <property type="molecule type" value="Genomic_DNA"/>
</dbReference>
<dbReference type="Pfam" id="PF25967">
    <property type="entry name" value="RND-MFP_C"/>
    <property type="match status" value="1"/>
</dbReference>
<feature type="region of interest" description="Disordered" evidence="8">
    <location>
        <begin position="365"/>
        <end position="384"/>
    </location>
</feature>
<dbReference type="Pfam" id="PF25876">
    <property type="entry name" value="HH_MFP_RND"/>
    <property type="match status" value="1"/>
</dbReference>
<comment type="similarity">
    <text evidence="2">Belongs to the membrane fusion protein (MFP) (TC 8.A.1) family.</text>
</comment>
<feature type="coiled-coil region" evidence="7">
    <location>
        <begin position="107"/>
        <end position="139"/>
    </location>
</feature>
<dbReference type="PROSITE" id="PS51257">
    <property type="entry name" value="PROKAR_LIPOPROTEIN"/>
    <property type="match status" value="1"/>
</dbReference>
<keyword evidence="3" id="KW-0813">Transport</keyword>
<proteinExistence type="inferred from homology"/>
<evidence type="ECO:0000313" key="13">
    <source>
        <dbReference type="EMBL" id="MCS0588181.1"/>
    </source>
</evidence>
<name>A0ABT2A1Y4_9BURK</name>
<dbReference type="InterPro" id="IPR058625">
    <property type="entry name" value="MdtA-like_BSH"/>
</dbReference>
<comment type="caution">
    <text evidence="13">The sequence shown here is derived from an EMBL/GenBank/DDBJ whole genome shotgun (WGS) entry which is preliminary data.</text>
</comment>
<dbReference type="NCBIfam" id="TIGR01730">
    <property type="entry name" value="RND_mfp"/>
    <property type="match status" value="1"/>
</dbReference>
<dbReference type="Gene3D" id="1.10.287.470">
    <property type="entry name" value="Helix hairpin bin"/>
    <property type="match status" value="1"/>
</dbReference>
<dbReference type="Pfam" id="PF25917">
    <property type="entry name" value="BSH_RND"/>
    <property type="match status" value="1"/>
</dbReference>